<protein>
    <recommendedName>
        <fullName evidence="4">Nucleotide pyrophosphatase</fullName>
    </recommendedName>
</protein>
<sequence>MSQMILVKDDSDENYAIVKEPYFFCNNTKMNKILGLVILFLVFIAGLIALIVVIARLGNTPDKQPLTYRKILFVVVDGIPADVIEDIAVEIPNMRKIQQIGGYTRAYVGGDDNNYTQTPTISAPGYMNLLTGTWANKHNVYDNSVNDPNYHYKNIFRALKESNSAKQIAIFSTWTANRIQLIGEGLADAGNITFDYKFDGYEFDEITYPHDPEAQYIFDIDQRVTNETATCIKTYGPDLSWVYLQFTDDAGHEFGDSEMFNQAVANADRQIGQIWEAIDYRMKNYKEDWSIIITTDHGRDPITGADHGDQTLREKTTWIITNSKEMNSYFQDFQPAIVDIYPTIAKLIGLNIPVESERELDGVPLTGKVSLIKPNVQLRNTSLHINWTILDPSGDVKIWLSTTNLFQNGMKDNYNLIEVVSINNNVIVVDIERYPSNFYKIILEGQYNTINRWVSRL</sequence>
<feature type="transmembrane region" description="Helical" evidence="1">
    <location>
        <begin position="33"/>
        <end position="55"/>
    </location>
</feature>
<dbReference type="Gene3D" id="3.40.720.10">
    <property type="entry name" value="Alkaline Phosphatase, subunit A"/>
    <property type="match status" value="1"/>
</dbReference>
<dbReference type="InterPro" id="IPR017850">
    <property type="entry name" value="Alkaline_phosphatase_core_sf"/>
</dbReference>
<dbReference type="PANTHER" id="PTHR10151:SF120">
    <property type="entry name" value="BIS(5'-ADENOSYL)-TRIPHOSPHATASE"/>
    <property type="match status" value="1"/>
</dbReference>
<comment type="caution">
    <text evidence="2">The sequence shown here is derived from an EMBL/GenBank/DDBJ whole genome shotgun (WGS) entry which is preliminary data.</text>
</comment>
<dbReference type="InterPro" id="IPR002591">
    <property type="entry name" value="Phosphodiest/P_Trfase"/>
</dbReference>
<accession>A0A817W4H3</accession>
<dbReference type="EMBL" id="CAJNYT010000430">
    <property type="protein sequence ID" value="CAF3348748.1"/>
    <property type="molecule type" value="Genomic_DNA"/>
</dbReference>
<proteinExistence type="predicted"/>
<keyword evidence="1" id="KW-0472">Membrane</keyword>
<keyword evidence="1" id="KW-0812">Transmembrane</keyword>
<dbReference type="Proteomes" id="UP000663872">
    <property type="component" value="Unassembled WGS sequence"/>
</dbReference>
<dbReference type="AlphaFoldDB" id="A0A817W4H3"/>
<name>A0A817W4H3_9BILA</name>
<dbReference type="SUPFAM" id="SSF53649">
    <property type="entry name" value="Alkaline phosphatase-like"/>
    <property type="match status" value="1"/>
</dbReference>
<dbReference type="Pfam" id="PF01663">
    <property type="entry name" value="Phosphodiest"/>
    <property type="match status" value="1"/>
</dbReference>
<reference evidence="2" key="1">
    <citation type="submission" date="2021-02" db="EMBL/GenBank/DDBJ databases">
        <authorList>
            <person name="Nowell W R."/>
        </authorList>
    </citation>
    <scope>NUCLEOTIDE SEQUENCE</scope>
</reference>
<evidence type="ECO:0000256" key="1">
    <source>
        <dbReference type="SAM" id="Phobius"/>
    </source>
</evidence>
<dbReference type="GO" id="GO:0016787">
    <property type="term" value="F:hydrolase activity"/>
    <property type="evidence" value="ECO:0007669"/>
    <property type="project" value="UniProtKB-ARBA"/>
</dbReference>
<keyword evidence="1" id="KW-1133">Transmembrane helix</keyword>
<evidence type="ECO:0008006" key="4">
    <source>
        <dbReference type="Google" id="ProtNLM"/>
    </source>
</evidence>
<evidence type="ECO:0000313" key="3">
    <source>
        <dbReference type="Proteomes" id="UP000663872"/>
    </source>
</evidence>
<organism evidence="2 3">
    <name type="scientific">Rotaria socialis</name>
    <dbReference type="NCBI Taxonomy" id="392032"/>
    <lineage>
        <taxon>Eukaryota</taxon>
        <taxon>Metazoa</taxon>
        <taxon>Spiralia</taxon>
        <taxon>Gnathifera</taxon>
        <taxon>Rotifera</taxon>
        <taxon>Eurotatoria</taxon>
        <taxon>Bdelloidea</taxon>
        <taxon>Philodinida</taxon>
        <taxon>Philodinidae</taxon>
        <taxon>Rotaria</taxon>
    </lineage>
</organism>
<gene>
    <name evidence="2" type="ORF">GRG538_LOCUS5320</name>
</gene>
<dbReference type="PANTHER" id="PTHR10151">
    <property type="entry name" value="ECTONUCLEOTIDE PYROPHOSPHATASE/PHOSPHODIESTERASE"/>
    <property type="match status" value="1"/>
</dbReference>
<evidence type="ECO:0000313" key="2">
    <source>
        <dbReference type="EMBL" id="CAF3348748.1"/>
    </source>
</evidence>